<organism evidence="4 5">
    <name type="scientific">Spongisporangium articulatum</name>
    <dbReference type="NCBI Taxonomy" id="3362603"/>
    <lineage>
        <taxon>Bacteria</taxon>
        <taxon>Bacillati</taxon>
        <taxon>Actinomycetota</taxon>
        <taxon>Actinomycetes</taxon>
        <taxon>Kineosporiales</taxon>
        <taxon>Kineosporiaceae</taxon>
        <taxon>Spongisporangium</taxon>
    </lineage>
</organism>
<feature type="compositionally biased region" description="Basic and acidic residues" evidence="1">
    <location>
        <begin position="10"/>
        <end position="23"/>
    </location>
</feature>
<reference evidence="4 5" key="1">
    <citation type="submission" date="2024-10" db="EMBL/GenBank/DDBJ databases">
        <title>The Natural Products Discovery Center: Release of the First 8490 Sequenced Strains for Exploring Actinobacteria Biosynthetic Diversity.</title>
        <authorList>
            <person name="Kalkreuter E."/>
            <person name="Kautsar S.A."/>
            <person name="Yang D."/>
            <person name="Bader C.D."/>
            <person name="Teijaro C.N."/>
            <person name="Fluegel L."/>
            <person name="Davis C.M."/>
            <person name="Simpson J.R."/>
            <person name="Lauterbach L."/>
            <person name="Steele A.D."/>
            <person name="Gui C."/>
            <person name="Meng S."/>
            <person name="Li G."/>
            <person name="Viehrig K."/>
            <person name="Ye F."/>
            <person name="Su P."/>
            <person name="Kiefer A.F."/>
            <person name="Nichols A."/>
            <person name="Cepeda A.J."/>
            <person name="Yan W."/>
            <person name="Fan B."/>
            <person name="Jiang Y."/>
            <person name="Adhikari A."/>
            <person name="Zheng C.-J."/>
            <person name="Schuster L."/>
            <person name="Cowan T.M."/>
            <person name="Smanski M.J."/>
            <person name="Chevrette M.G."/>
            <person name="De Carvalho L.P.S."/>
            <person name="Shen B."/>
        </authorList>
    </citation>
    <scope>NUCLEOTIDE SEQUENCE [LARGE SCALE GENOMIC DNA]</scope>
    <source>
        <strain evidence="4 5">NPDC049639</strain>
    </source>
</reference>
<dbReference type="PANTHER" id="PTHR31157:SF1">
    <property type="entry name" value="SCP DOMAIN-CONTAINING PROTEIN"/>
    <property type="match status" value="1"/>
</dbReference>
<dbReference type="RefSeq" id="WP_398277170.1">
    <property type="nucleotide sequence ID" value="NZ_JBITLV010000002.1"/>
</dbReference>
<keyword evidence="2" id="KW-0812">Transmembrane</keyword>
<dbReference type="SUPFAM" id="SSF55797">
    <property type="entry name" value="PR-1-like"/>
    <property type="match status" value="1"/>
</dbReference>
<dbReference type="Gene3D" id="3.40.33.10">
    <property type="entry name" value="CAP"/>
    <property type="match status" value="1"/>
</dbReference>
<evidence type="ECO:0000256" key="2">
    <source>
        <dbReference type="SAM" id="Phobius"/>
    </source>
</evidence>
<accession>A0ABW8AL91</accession>
<feature type="compositionally biased region" description="Low complexity" evidence="1">
    <location>
        <begin position="174"/>
        <end position="185"/>
    </location>
</feature>
<dbReference type="Pfam" id="PF00188">
    <property type="entry name" value="CAP"/>
    <property type="match status" value="1"/>
</dbReference>
<evidence type="ECO:0000259" key="3">
    <source>
        <dbReference type="Pfam" id="PF00188"/>
    </source>
</evidence>
<evidence type="ECO:0000313" key="4">
    <source>
        <dbReference type="EMBL" id="MFI7586777.1"/>
    </source>
</evidence>
<dbReference type="InterPro" id="IPR035940">
    <property type="entry name" value="CAP_sf"/>
</dbReference>
<dbReference type="InterPro" id="IPR014044">
    <property type="entry name" value="CAP_dom"/>
</dbReference>
<evidence type="ECO:0000256" key="1">
    <source>
        <dbReference type="SAM" id="MobiDB-lite"/>
    </source>
</evidence>
<feature type="compositionally biased region" description="Gly residues" evidence="1">
    <location>
        <begin position="186"/>
        <end position="199"/>
    </location>
</feature>
<gene>
    <name evidence="4" type="ORF">ACIB24_06845</name>
</gene>
<keyword evidence="2" id="KW-0472">Membrane</keyword>
<comment type="caution">
    <text evidence="4">The sequence shown here is derived from an EMBL/GenBank/DDBJ whole genome shotgun (WGS) entry which is preliminary data.</text>
</comment>
<feature type="domain" description="SCP" evidence="3">
    <location>
        <begin position="211"/>
        <end position="326"/>
    </location>
</feature>
<name>A0ABW8AL91_9ACTN</name>
<dbReference type="PANTHER" id="PTHR31157">
    <property type="entry name" value="SCP DOMAIN-CONTAINING PROTEIN"/>
    <property type="match status" value="1"/>
</dbReference>
<feature type="region of interest" description="Disordered" evidence="1">
    <location>
        <begin position="164"/>
        <end position="203"/>
    </location>
</feature>
<dbReference type="CDD" id="cd05379">
    <property type="entry name" value="CAP_bacterial"/>
    <property type="match status" value="1"/>
</dbReference>
<dbReference type="Proteomes" id="UP001612915">
    <property type="component" value="Unassembled WGS sequence"/>
</dbReference>
<evidence type="ECO:0000313" key="5">
    <source>
        <dbReference type="Proteomes" id="UP001612915"/>
    </source>
</evidence>
<feature type="transmembrane region" description="Helical" evidence="2">
    <location>
        <begin position="28"/>
        <end position="50"/>
    </location>
</feature>
<sequence length="330" mass="34219">MPDTITPVPTREDLRRRPRERSGRRGRVVASILAALVVIGVVAVLARSVLAPDLLSSTDQSLLRPATTPSPSAGARAGTVVQAGTGAAGTPADLGTVKGKYTLRGPSSAPKGSWAAFALTGPKKMLKYDLTAPFRYTIDTTKFPNGTYTLSVMVVTEGSEATTASRTLTIKNPSKSSTDQDTKTGSGSGGSSSGGGTTTSGGSSVAAQVVSLTNKERAKAGCGALSTNAKLTSVAQAHSVDMAKNNYFDHNSQNGDTPFDRMKAAGYSYRTAAENIAKGQRTAADVMDAWMNSEGHRANILNCGLTQIGVGYTKDAGGTPYWTQDFGTPM</sequence>
<keyword evidence="2" id="KW-1133">Transmembrane helix</keyword>
<dbReference type="EMBL" id="JBITLV010000002">
    <property type="protein sequence ID" value="MFI7586777.1"/>
    <property type="molecule type" value="Genomic_DNA"/>
</dbReference>
<protein>
    <submittedName>
        <fullName evidence="4">CAP domain-containing protein</fullName>
    </submittedName>
</protein>
<feature type="region of interest" description="Disordered" evidence="1">
    <location>
        <begin position="1"/>
        <end position="25"/>
    </location>
</feature>
<feature type="compositionally biased region" description="Polar residues" evidence="1">
    <location>
        <begin position="164"/>
        <end position="173"/>
    </location>
</feature>
<keyword evidence="5" id="KW-1185">Reference proteome</keyword>
<proteinExistence type="predicted"/>